<dbReference type="Proteomes" id="UP001162960">
    <property type="component" value="Chromosome"/>
</dbReference>
<proteinExistence type="predicted"/>
<sequence>MRNGMTPLFTYDELEKWFDRFQSKAEDKMLVFLQAGGEKFIEVARRSGSYKDQTGNLRSSIGYIIAKDGEVVTENFKEGDKGTDKTTGKYKGRRLAEEVSLSYTGGYVLVGVAGMEYAAAVEAKGYEVVSGANTQCEKYLRDTLKSIFSKI</sequence>
<dbReference type="AlphaFoldDB" id="A0A139KRA1"/>
<protein>
    <submittedName>
        <fullName evidence="2">HK97 gp10 family phage protein</fullName>
    </submittedName>
</protein>
<dbReference type="RefSeq" id="WP_022302157.1">
    <property type="nucleotide sequence ID" value="NZ_CP083685.1"/>
</dbReference>
<evidence type="ECO:0000313" key="3">
    <source>
        <dbReference type="Proteomes" id="UP000283616"/>
    </source>
</evidence>
<reference evidence="1 3" key="1">
    <citation type="submission" date="2018-08" db="EMBL/GenBank/DDBJ databases">
        <title>A genome reference for cultivated species of the human gut microbiota.</title>
        <authorList>
            <person name="Zou Y."/>
            <person name="Xue W."/>
            <person name="Luo G."/>
        </authorList>
    </citation>
    <scope>NUCLEOTIDE SEQUENCE [LARGE SCALE GENOMIC DNA]</scope>
    <source>
        <strain evidence="1 3">AF37-12</strain>
    </source>
</reference>
<dbReference type="Proteomes" id="UP000283616">
    <property type="component" value="Unassembled WGS sequence"/>
</dbReference>
<accession>A0A139KRA1</accession>
<dbReference type="EMBL" id="QROV01000005">
    <property type="protein sequence ID" value="RHL62297.1"/>
    <property type="molecule type" value="Genomic_DNA"/>
</dbReference>
<reference evidence="2" key="2">
    <citation type="submission" date="2021-06" db="EMBL/GenBank/DDBJ databases">
        <title>Interrogation of the integrated mobile genetic elements in gut-associated Bacteroides with a consensus prediction approach.</title>
        <authorList>
            <person name="Campbell D.E."/>
            <person name="Leigh J.R."/>
            <person name="Kim T."/>
            <person name="England W."/>
            <person name="Whitaker R.J."/>
            <person name="Degnan P.H."/>
        </authorList>
    </citation>
    <scope>NUCLEOTIDE SEQUENCE</scope>
    <source>
        <strain evidence="2">VPI-3443</strain>
    </source>
</reference>
<evidence type="ECO:0000313" key="1">
    <source>
        <dbReference type="EMBL" id="RHL62297.1"/>
    </source>
</evidence>
<dbReference type="EMBL" id="CP083685">
    <property type="protein sequence ID" value="UYU90237.1"/>
    <property type="molecule type" value="Genomic_DNA"/>
</dbReference>
<gene>
    <name evidence="1" type="ORF">DW011_05420</name>
    <name evidence="2" type="ORF">KQP74_20210</name>
</gene>
<organism evidence="1 3">
    <name type="scientific">Bacteroides thetaiotaomicron</name>
    <dbReference type="NCBI Taxonomy" id="818"/>
    <lineage>
        <taxon>Bacteria</taxon>
        <taxon>Pseudomonadati</taxon>
        <taxon>Bacteroidota</taxon>
        <taxon>Bacteroidia</taxon>
        <taxon>Bacteroidales</taxon>
        <taxon>Bacteroidaceae</taxon>
        <taxon>Bacteroides</taxon>
    </lineage>
</organism>
<evidence type="ECO:0000313" key="2">
    <source>
        <dbReference type="EMBL" id="UYU90237.1"/>
    </source>
</evidence>
<dbReference type="GeneID" id="69590371"/>
<name>A0A139KRA1_BACT4</name>